<proteinExistence type="inferred from homology"/>
<accession>A0ABP4EG39</accession>
<feature type="chain" id="PRO_5046806165" description="Lysozyme" evidence="5">
    <location>
        <begin position="42"/>
        <end position="293"/>
    </location>
</feature>
<evidence type="ECO:0008006" key="8">
    <source>
        <dbReference type="Google" id="ProtNLM"/>
    </source>
</evidence>
<dbReference type="SUPFAM" id="SSF51445">
    <property type="entry name" value="(Trans)glycosidases"/>
    <property type="match status" value="1"/>
</dbReference>
<dbReference type="Pfam" id="PF01183">
    <property type="entry name" value="Glyco_hydro_25"/>
    <property type="match status" value="1"/>
</dbReference>
<gene>
    <name evidence="6" type="ORF">GCM10009668_22790</name>
</gene>
<keyword evidence="3" id="KW-0326">Glycosidase</keyword>
<feature type="region of interest" description="Disordered" evidence="4">
    <location>
        <begin position="47"/>
        <end position="100"/>
    </location>
</feature>
<evidence type="ECO:0000256" key="5">
    <source>
        <dbReference type="SAM" id="SignalP"/>
    </source>
</evidence>
<evidence type="ECO:0000313" key="7">
    <source>
        <dbReference type="Proteomes" id="UP001501581"/>
    </source>
</evidence>
<dbReference type="InterPro" id="IPR018077">
    <property type="entry name" value="Glyco_hydro_fam25_subgr"/>
</dbReference>
<dbReference type="Proteomes" id="UP001501581">
    <property type="component" value="Unassembled WGS sequence"/>
</dbReference>
<evidence type="ECO:0000256" key="1">
    <source>
        <dbReference type="ARBA" id="ARBA00010646"/>
    </source>
</evidence>
<sequence>MRNRNPRVGQSAPRQRRARHLGATRLTASAIAALLALTALAGCGDDDQAASGHDHQLTRSEMMASESPRATLDAEAGVPSAEATPSRPRSATSAEEPSSTRVRELLGIDASHHQGPIDWKKVAGDDIEFAYLKASEGSSFTDPRFADNRRQAQAAGLRVGGYHYFSICSPGAPQAAHFITVLGEQGDRRTTLPPAVDLELGGNCAQPPARADLLREVKVFIDDVERATERDVVVYAYPDFEERYHLTAALDRRLWVRLLGEQEPGTDWWLWQKSDSARVDGVSGNVDLNLLRE</sequence>
<feature type="signal peptide" evidence="5">
    <location>
        <begin position="1"/>
        <end position="41"/>
    </location>
</feature>
<dbReference type="InterPro" id="IPR002053">
    <property type="entry name" value="Glyco_hydro_25"/>
</dbReference>
<dbReference type="PANTHER" id="PTHR34135">
    <property type="entry name" value="LYSOZYME"/>
    <property type="match status" value="1"/>
</dbReference>
<dbReference type="PROSITE" id="PS51904">
    <property type="entry name" value="GLYCOSYL_HYDROL_F25_2"/>
    <property type="match status" value="1"/>
</dbReference>
<comment type="similarity">
    <text evidence="1">Belongs to the glycosyl hydrolase 25 family.</text>
</comment>
<dbReference type="InterPro" id="IPR017853">
    <property type="entry name" value="GH"/>
</dbReference>
<reference evidence="7" key="1">
    <citation type="journal article" date="2019" name="Int. J. Syst. Evol. Microbiol.">
        <title>The Global Catalogue of Microorganisms (GCM) 10K type strain sequencing project: providing services to taxonomists for standard genome sequencing and annotation.</title>
        <authorList>
            <consortium name="The Broad Institute Genomics Platform"/>
            <consortium name="The Broad Institute Genome Sequencing Center for Infectious Disease"/>
            <person name="Wu L."/>
            <person name="Ma J."/>
        </authorList>
    </citation>
    <scope>NUCLEOTIDE SEQUENCE [LARGE SCALE GENOMIC DNA]</scope>
    <source>
        <strain evidence="7">JCM 13008</strain>
    </source>
</reference>
<evidence type="ECO:0000256" key="3">
    <source>
        <dbReference type="ARBA" id="ARBA00023295"/>
    </source>
</evidence>
<evidence type="ECO:0000256" key="4">
    <source>
        <dbReference type="SAM" id="MobiDB-lite"/>
    </source>
</evidence>
<comment type="caution">
    <text evidence="6">The sequence shown here is derived from an EMBL/GenBank/DDBJ whole genome shotgun (WGS) entry which is preliminary data.</text>
</comment>
<dbReference type="PANTHER" id="PTHR34135:SF2">
    <property type="entry name" value="LYSOZYME"/>
    <property type="match status" value="1"/>
</dbReference>
<name>A0ABP4EG39_9ACTN</name>
<keyword evidence="2" id="KW-0378">Hydrolase</keyword>
<dbReference type="SMART" id="SM00641">
    <property type="entry name" value="Glyco_25"/>
    <property type="match status" value="1"/>
</dbReference>
<evidence type="ECO:0000256" key="2">
    <source>
        <dbReference type="ARBA" id="ARBA00022801"/>
    </source>
</evidence>
<feature type="region of interest" description="Disordered" evidence="4">
    <location>
        <begin position="1"/>
        <end position="20"/>
    </location>
</feature>
<dbReference type="EMBL" id="BAAALG010000009">
    <property type="protein sequence ID" value="GAA1103416.1"/>
    <property type="molecule type" value="Genomic_DNA"/>
</dbReference>
<organism evidence="6 7">
    <name type="scientific">Nocardioides dubius</name>
    <dbReference type="NCBI Taxonomy" id="317019"/>
    <lineage>
        <taxon>Bacteria</taxon>
        <taxon>Bacillati</taxon>
        <taxon>Actinomycetota</taxon>
        <taxon>Actinomycetes</taxon>
        <taxon>Propionibacteriales</taxon>
        <taxon>Nocardioidaceae</taxon>
        <taxon>Nocardioides</taxon>
    </lineage>
</organism>
<keyword evidence="5" id="KW-0732">Signal</keyword>
<feature type="compositionally biased region" description="Polar residues" evidence="4">
    <location>
        <begin position="87"/>
        <end position="100"/>
    </location>
</feature>
<dbReference type="Gene3D" id="3.20.20.80">
    <property type="entry name" value="Glycosidases"/>
    <property type="match status" value="1"/>
</dbReference>
<protein>
    <recommendedName>
        <fullName evidence="8">Lysozyme</fullName>
    </recommendedName>
</protein>
<evidence type="ECO:0000313" key="6">
    <source>
        <dbReference type="EMBL" id="GAA1103416.1"/>
    </source>
</evidence>
<keyword evidence="7" id="KW-1185">Reference proteome</keyword>
<dbReference type="RefSeq" id="WP_343994452.1">
    <property type="nucleotide sequence ID" value="NZ_BAAALG010000009.1"/>
</dbReference>